<dbReference type="Proteomes" id="UP001066276">
    <property type="component" value="Chromosome 3_2"/>
</dbReference>
<organism evidence="2 3">
    <name type="scientific">Pleurodeles waltl</name>
    <name type="common">Iberian ribbed newt</name>
    <dbReference type="NCBI Taxonomy" id="8319"/>
    <lineage>
        <taxon>Eukaryota</taxon>
        <taxon>Metazoa</taxon>
        <taxon>Chordata</taxon>
        <taxon>Craniata</taxon>
        <taxon>Vertebrata</taxon>
        <taxon>Euteleostomi</taxon>
        <taxon>Amphibia</taxon>
        <taxon>Batrachia</taxon>
        <taxon>Caudata</taxon>
        <taxon>Salamandroidea</taxon>
        <taxon>Salamandridae</taxon>
        <taxon>Pleurodelinae</taxon>
        <taxon>Pleurodeles</taxon>
    </lineage>
</organism>
<feature type="compositionally biased region" description="Basic residues" evidence="1">
    <location>
        <begin position="66"/>
        <end position="75"/>
    </location>
</feature>
<evidence type="ECO:0000313" key="3">
    <source>
        <dbReference type="Proteomes" id="UP001066276"/>
    </source>
</evidence>
<name>A0AAV7TP55_PLEWA</name>
<accession>A0AAV7TP55</accession>
<sequence>MVLVKDRHPGGKFRLPFEEELWTVTALQQQETVKVSREIYPSSKSFPLNRPKTRPGLDPWTTPCKTPRHARRPWQRARETPVTVKGYRLGGRYHLRSNLDRSRRYADFIFD</sequence>
<comment type="caution">
    <text evidence="2">The sequence shown here is derived from an EMBL/GenBank/DDBJ whole genome shotgun (WGS) entry which is preliminary data.</text>
</comment>
<dbReference type="AlphaFoldDB" id="A0AAV7TP55"/>
<gene>
    <name evidence="2" type="ORF">NDU88_003478</name>
</gene>
<evidence type="ECO:0000256" key="1">
    <source>
        <dbReference type="SAM" id="MobiDB-lite"/>
    </source>
</evidence>
<reference evidence="2" key="1">
    <citation type="journal article" date="2022" name="bioRxiv">
        <title>Sequencing and chromosome-scale assembly of the giantPleurodeles waltlgenome.</title>
        <authorList>
            <person name="Brown T."/>
            <person name="Elewa A."/>
            <person name="Iarovenko S."/>
            <person name="Subramanian E."/>
            <person name="Araus A.J."/>
            <person name="Petzold A."/>
            <person name="Susuki M."/>
            <person name="Suzuki K.-i.T."/>
            <person name="Hayashi T."/>
            <person name="Toyoda A."/>
            <person name="Oliveira C."/>
            <person name="Osipova E."/>
            <person name="Leigh N.D."/>
            <person name="Simon A."/>
            <person name="Yun M.H."/>
        </authorList>
    </citation>
    <scope>NUCLEOTIDE SEQUENCE</scope>
    <source>
        <strain evidence="2">20211129_DDA</strain>
        <tissue evidence="2">Liver</tissue>
    </source>
</reference>
<feature type="region of interest" description="Disordered" evidence="1">
    <location>
        <begin position="44"/>
        <end position="78"/>
    </location>
</feature>
<keyword evidence="3" id="KW-1185">Reference proteome</keyword>
<proteinExistence type="predicted"/>
<dbReference type="EMBL" id="JANPWB010000006">
    <property type="protein sequence ID" value="KAJ1178231.1"/>
    <property type="molecule type" value="Genomic_DNA"/>
</dbReference>
<protein>
    <submittedName>
        <fullName evidence="2">Uncharacterized protein</fullName>
    </submittedName>
</protein>
<evidence type="ECO:0000313" key="2">
    <source>
        <dbReference type="EMBL" id="KAJ1178231.1"/>
    </source>
</evidence>